<dbReference type="OrthoDB" id="6419198at2759"/>
<evidence type="ECO:0000259" key="2">
    <source>
        <dbReference type="Pfam" id="PF02229"/>
    </source>
</evidence>
<evidence type="ECO:0000313" key="3">
    <source>
        <dbReference type="EMBL" id="GBN66760.1"/>
    </source>
</evidence>
<keyword evidence="4" id="KW-1185">Reference proteome</keyword>
<name>A0A4Y2QU66_ARAVE</name>
<dbReference type="EMBL" id="BGPR01140549">
    <property type="protein sequence ID" value="GBN66760.1"/>
    <property type="molecule type" value="Genomic_DNA"/>
</dbReference>
<dbReference type="InterPro" id="IPR003173">
    <property type="entry name" value="PC4_C"/>
</dbReference>
<dbReference type="Proteomes" id="UP000499080">
    <property type="component" value="Unassembled WGS sequence"/>
</dbReference>
<evidence type="ECO:0000256" key="1">
    <source>
        <dbReference type="SAM" id="MobiDB-lite"/>
    </source>
</evidence>
<dbReference type="GO" id="GO:0006355">
    <property type="term" value="P:regulation of DNA-templated transcription"/>
    <property type="evidence" value="ECO:0007669"/>
    <property type="project" value="InterPro"/>
</dbReference>
<dbReference type="Gene3D" id="2.30.31.10">
    <property type="entry name" value="Transcriptional Coactivator Pc4, Chain A"/>
    <property type="match status" value="1"/>
</dbReference>
<proteinExistence type="predicted"/>
<dbReference type="Pfam" id="PF02229">
    <property type="entry name" value="PC4"/>
    <property type="match status" value="1"/>
</dbReference>
<comment type="caution">
    <text evidence="3">The sequence shown here is derived from an EMBL/GenBank/DDBJ whole genome shotgun (WGS) entry which is preliminary data.</text>
</comment>
<dbReference type="GO" id="GO:0003677">
    <property type="term" value="F:DNA binding"/>
    <property type="evidence" value="ECO:0007669"/>
    <property type="project" value="InterPro"/>
</dbReference>
<feature type="region of interest" description="Disordered" evidence="1">
    <location>
        <begin position="1"/>
        <end position="23"/>
    </location>
</feature>
<reference evidence="3 4" key="1">
    <citation type="journal article" date="2019" name="Sci. Rep.">
        <title>Orb-weaving spider Araneus ventricosus genome elucidates the spidroin gene catalogue.</title>
        <authorList>
            <person name="Kono N."/>
            <person name="Nakamura H."/>
            <person name="Ohtoshi R."/>
            <person name="Moran D.A.P."/>
            <person name="Shinohara A."/>
            <person name="Yoshida Y."/>
            <person name="Fujiwara M."/>
            <person name="Mori M."/>
            <person name="Tomita M."/>
            <person name="Arakawa K."/>
        </authorList>
    </citation>
    <scope>NUCLEOTIDE SEQUENCE [LARGE SCALE GENOMIC DNA]</scope>
</reference>
<evidence type="ECO:0000313" key="4">
    <source>
        <dbReference type="Proteomes" id="UP000499080"/>
    </source>
</evidence>
<accession>A0A4Y2QU66</accession>
<protein>
    <recommendedName>
        <fullName evidence="2">Transcriptional coactivator p15 (PC4) C-terminal domain-containing protein</fullName>
    </recommendedName>
</protein>
<feature type="domain" description="Transcriptional coactivator p15 (PC4) C-terminal" evidence="2">
    <location>
        <begin position="54"/>
        <end position="94"/>
    </location>
</feature>
<gene>
    <name evidence="3" type="ORF">AVEN_169119_1</name>
</gene>
<organism evidence="3 4">
    <name type="scientific">Araneus ventricosus</name>
    <name type="common">Orbweaver spider</name>
    <name type="synonym">Epeira ventricosa</name>
    <dbReference type="NCBI Taxonomy" id="182803"/>
    <lineage>
        <taxon>Eukaryota</taxon>
        <taxon>Metazoa</taxon>
        <taxon>Ecdysozoa</taxon>
        <taxon>Arthropoda</taxon>
        <taxon>Chelicerata</taxon>
        <taxon>Arachnida</taxon>
        <taxon>Araneae</taxon>
        <taxon>Araneomorphae</taxon>
        <taxon>Entelegynae</taxon>
        <taxon>Araneoidea</taxon>
        <taxon>Araneidae</taxon>
        <taxon>Araneus</taxon>
    </lineage>
</organism>
<dbReference type="AlphaFoldDB" id="A0A4Y2QU66"/>
<dbReference type="SUPFAM" id="SSF54447">
    <property type="entry name" value="ssDNA-binding transcriptional regulator domain"/>
    <property type="match status" value="1"/>
</dbReference>
<sequence>MFLSKASGNVKRKSDQPDNSSKKLCVNDRMDVEIRMDSLPKHMIHLGDGLFTLVNSFLKETRVHIRVYSTDDKGILHPTKEGISLKPEVWSSLLTTLRTFPAREDPDAVSVIKKNVCIFNHTVDSEKCVSIQRLFQRKDSGFQLVPERILLKGEQITRLYTSYTRIFDHVKTCLLTYTLAERVRNEIKKYPDVGKDGTWILPKDLMN</sequence>
<dbReference type="InterPro" id="IPR009044">
    <property type="entry name" value="ssDNA-bd_transcriptional_reg"/>
</dbReference>